<evidence type="ECO:0000256" key="2">
    <source>
        <dbReference type="ARBA" id="ARBA00022679"/>
    </source>
</evidence>
<dbReference type="Proteomes" id="UP000183104">
    <property type="component" value="Unassembled WGS sequence"/>
</dbReference>
<feature type="domain" description="Glycosyltransferase subfamily 4-like N-terminal" evidence="4">
    <location>
        <begin position="17"/>
        <end position="172"/>
    </location>
</feature>
<keyword evidence="1" id="KW-0328">Glycosyltransferase</keyword>
<accession>A0A0P9CJS9</accession>
<dbReference type="PANTHER" id="PTHR12526">
    <property type="entry name" value="GLYCOSYLTRANSFERASE"/>
    <property type="match status" value="1"/>
</dbReference>
<dbReference type="SUPFAM" id="SSF53756">
    <property type="entry name" value="UDP-Glycosyltransferase/glycogen phosphorylase"/>
    <property type="match status" value="1"/>
</dbReference>
<keyword evidence="6" id="KW-1185">Reference proteome</keyword>
<dbReference type="OrthoDB" id="9792269at2"/>
<proteinExistence type="predicted"/>
<dbReference type="CDD" id="cd03811">
    <property type="entry name" value="GT4_GT28_WabH-like"/>
    <property type="match status" value="1"/>
</dbReference>
<evidence type="ECO:0000313" key="6">
    <source>
        <dbReference type="Proteomes" id="UP000183104"/>
    </source>
</evidence>
<evidence type="ECO:0000313" key="5">
    <source>
        <dbReference type="EMBL" id="SCX76413.1"/>
    </source>
</evidence>
<reference evidence="6" key="1">
    <citation type="submission" date="2016-10" db="EMBL/GenBank/DDBJ databases">
        <authorList>
            <person name="Varghese N."/>
        </authorList>
    </citation>
    <scope>NUCLEOTIDE SEQUENCE [LARGE SCALE GENOMIC DNA]</scope>
    <source>
        <strain evidence="6">HL 19</strain>
    </source>
</reference>
<dbReference type="GO" id="GO:0016757">
    <property type="term" value="F:glycosyltransferase activity"/>
    <property type="evidence" value="ECO:0007669"/>
    <property type="project" value="UniProtKB-KW"/>
</dbReference>
<gene>
    <name evidence="5" type="ORF">SAMN05661077_0308</name>
</gene>
<protein>
    <submittedName>
        <fullName evidence="5">Glycosyltransferase involved in cell wall bisynthesis</fullName>
    </submittedName>
</protein>
<dbReference type="InterPro" id="IPR001296">
    <property type="entry name" value="Glyco_trans_1"/>
</dbReference>
<dbReference type="STRING" id="381306.AN478_12725"/>
<organism evidence="5 6">
    <name type="scientific">Thiohalorhabdus denitrificans</name>
    <dbReference type="NCBI Taxonomy" id="381306"/>
    <lineage>
        <taxon>Bacteria</taxon>
        <taxon>Pseudomonadati</taxon>
        <taxon>Pseudomonadota</taxon>
        <taxon>Gammaproteobacteria</taxon>
        <taxon>Thiohalorhabdales</taxon>
        <taxon>Thiohalorhabdaceae</taxon>
        <taxon>Thiohalorhabdus</taxon>
    </lineage>
</organism>
<dbReference type="InterPro" id="IPR028098">
    <property type="entry name" value="Glyco_trans_4-like_N"/>
</dbReference>
<evidence type="ECO:0000259" key="4">
    <source>
        <dbReference type="Pfam" id="PF13579"/>
    </source>
</evidence>
<name>A0A0P9CJS9_9GAMM</name>
<dbReference type="AlphaFoldDB" id="A0A0P9CJS9"/>
<feature type="domain" description="Glycosyl transferase family 1" evidence="3">
    <location>
        <begin position="200"/>
        <end position="350"/>
    </location>
</feature>
<evidence type="ECO:0000259" key="3">
    <source>
        <dbReference type="Pfam" id="PF00534"/>
    </source>
</evidence>
<dbReference type="PATRIC" id="fig|381306.5.peg.1701"/>
<dbReference type="RefSeq" id="WP_054966983.1">
    <property type="nucleotide sequence ID" value="NZ_FMUN01000001.1"/>
</dbReference>
<keyword evidence="2 5" id="KW-0808">Transferase</keyword>
<sequence>MNLPKRIALFLSFSGDGGVERMMLNLAGAIARLGHPVDLVRAKAEGGHDQAPEGVRVIDLGTAHTRTSLKPLTRYLRRERPDAMLAAKDRANRVAIRARQRAGVDTRLAVRLGTHLSRSLEGRSGLKKWLRYRPMRAAYPHADAIVAVSAGVAEDTARITGIPQQAIHVIPNPVVTPGMREAARQPVGHPWLEGDSREIPVVVAAGRLTRQKDFPTLLRAFARLREERPARLIILGEGRDRPELEALAAELGIAGDLDLPGFAANPYAFMAGADLFALSSAWEGSPNVLTEALALGTPVAATDCQSGPRETLAGGRYGPLVPVGDAEALGRALADTLAEPPESAFLQEAAAPFEAEASARAYLAALGVRSDTP</sequence>
<dbReference type="PANTHER" id="PTHR12526:SF510">
    <property type="entry name" value="D-INOSITOL 3-PHOSPHATE GLYCOSYLTRANSFERASE"/>
    <property type="match status" value="1"/>
</dbReference>
<dbReference type="Gene3D" id="3.40.50.2000">
    <property type="entry name" value="Glycogen Phosphorylase B"/>
    <property type="match status" value="2"/>
</dbReference>
<evidence type="ECO:0000256" key="1">
    <source>
        <dbReference type="ARBA" id="ARBA00022676"/>
    </source>
</evidence>
<dbReference type="Pfam" id="PF00534">
    <property type="entry name" value="Glycos_transf_1"/>
    <property type="match status" value="1"/>
</dbReference>
<dbReference type="EMBL" id="FMUN01000001">
    <property type="protein sequence ID" value="SCX76413.1"/>
    <property type="molecule type" value="Genomic_DNA"/>
</dbReference>
<dbReference type="Pfam" id="PF13579">
    <property type="entry name" value="Glyco_trans_4_4"/>
    <property type="match status" value="1"/>
</dbReference>